<feature type="non-terminal residue" evidence="7">
    <location>
        <position position="90"/>
    </location>
</feature>
<comment type="caution">
    <text evidence="7">The sequence shown here is derived from an EMBL/GenBank/DDBJ whole genome shotgun (WGS) entry which is preliminary data.</text>
</comment>
<feature type="domain" description="RanBP2-type" evidence="6">
    <location>
        <begin position="61"/>
        <end position="90"/>
    </location>
</feature>
<keyword evidence="2 4" id="KW-0863">Zinc-finger</keyword>
<name>A0A7L3YC86_9AVES</name>
<gene>
    <name evidence="7" type="primary">Rnf31_1</name>
    <name evidence="7" type="ORF">CALBOR_R14925</name>
</gene>
<accession>A0A7L3YC86</accession>
<dbReference type="InterPro" id="IPR001876">
    <property type="entry name" value="Znf_RanBP2"/>
</dbReference>
<evidence type="ECO:0000256" key="3">
    <source>
        <dbReference type="ARBA" id="ARBA00022833"/>
    </source>
</evidence>
<sequence>WAPIGALTLFSPPRSYGTCQPPGALGPPPGSMGPPPGSMGQPPSAMGQPPGSRGQPPGGGAGGGWACASCTFLNPGPSVLCGVCERPRLA</sequence>
<feature type="non-terminal residue" evidence="7">
    <location>
        <position position="1"/>
    </location>
</feature>
<proteinExistence type="predicted"/>
<dbReference type="PROSITE" id="PS50199">
    <property type="entry name" value="ZF_RANBP2_2"/>
    <property type="match status" value="1"/>
</dbReference>
<evidence type="ECO:0000256" key="5">
    <source>
        <dbReference type="SAM" id="MobiDB-lite"/>
    </source>
</evidence>
<dbReference type="GO" id="GO:0008270">
    <property type="term" value="F:zinc ion binding"/>
    <property type="evidence" value="ECO:0007669"/>
    <property type="project" value="UniProtKB-KW"/>
</dbReference>
<reference evidence="7 8" key="1">
    <citation type="submission" date="2019-09" db="EMBL/GenBank/DDBJ databases">
        <title>Bird 10,000 Genomes (B10K) Project - Family phase.</title>
        <authorList>
            <person name="Zhang G."/>
        </authorList>
    </citation>
    <scope>NUCLEOTIDE SEQUENCE [LARGE SCALE GENOMIC DNA]</scope>
    <source>
        <strain evidence="7">OUT-0025</strain>
        <tissue evidence="7">Blood</tissue>
    </source>
</reference>
<keyword evidence="8" id="KW-1185">Reference proteome</keyword>
<dbReference type="Gene3D" id="4.10.1060.10">
    <property type="entry name" value="Zinc finger, RanBP2-type"/>
    <property type="match status" value="1"/>
</dbReference>
<evidence type="ECO:0000313" key="8">
    <source>
        <dbReference type="Proteomes" id="UP000535403"/>
    </source>
</evidence>
<dbReference type="SUPFAM" id="SSF90209">
    <property type="entry name" value="Ran binding protein zinc finger-like"/>
    <property type="match status" value="1"/>
</dbReference>
<organism evidence="7 8">
    <name type="scientific">Calonectris borealis</name>
    <name type="common">Cory's shearwater</name>
    <dbReference type="NCBI Taxonomy" id="1323832"/>
    <lineage>
        <taxon>Eukaryota</taxon>
        <taxon>Metazoa</taxon>
        <taxon>Chordata</taxon>
        <taxon>Craniata</taxon>
        <taxon>Vertebrata</taxon>
        <taxon>Euteleostomi</taxon>
        <taxon>Archelosauria</taxon>
        <taxon>Archosauria</taxon>
        <taxon>Dinosauria</taxon>
        <taxon>Saurischia</taxon>
        <taxon>Theropoda</taxon>
        <taxon>Coelurosauria</taxon>
        <taxon>Aves</taxon>
        <taxon>Neognathae</taxon>
        <taxon>Neoaves</taxon>
        <taxon>Aequornithes</taxon>
        <taxon>Procellariiformes</taxon>
        <taxon>Procellariidae</taxon>
        <taxon>Calonectris</taxon>
    </lineage>
</organism>
<evidence type="ECO:0000256" key="4">
    <source>
        <dbReference type="PROSITE-ProRule" id="PRU00322"/>
    </source>
</evidence>
<evidence type="ECO:0000256" key="1">
    <source>
        <dbReference type="ARBA" id="ARBA00022723"/>
    </source>
</evidence>
<evidence type="ECO:0000256" key="2">
    <source>
        <dbReference type="ARBA" id="ARBA00022771"/>
    </source>
</evidence>
<dbReference type="GO" id="GO:0016874">
    <property type="term" value="F:ligase activity"/>
    <property type="evidence" value="ECO:0007669"/>
    <property type="project" value="UniProtKB-KW"/>
</dbReference>
<keyword evidence="3" id="KW-0862">Zinc</keyword>
<feature type="region of interest" description="Disordered" evidence="5">
    <location>
        <begin position="12"/>
        <end position="62"/>
    </location>
</feature>
<feature type="compositionally biased region" description="Low complexity" evidence="5">
    <location>
        <begin position="38"/>
        <end position="55"/>
    </location>
</feature>
<keyword evidence="7" id="KW-0436">Ligase</keyword>
<evidence type="ECO:0000313" key="7">
    <source>
        <dbReference type="EMBL" id="NXV98173.1"/>
    </source>
</evidence>
<protein>
    <submittedName>
        <fullName evidence="7">RNF31 ligase</fullName>
    </submittedName>
</protein>
<dbReference type="Proteomes" id="UP000535403">
    <property type="component" value="Unassembled WGS sequence"/>
</dbReference>
<dbReference type="InterPro" id="IPR036443">
    <property type="entry name" value="Znf_RanBP2_sf"/>
</dbReference>
<feature type="compositionally biased region" description="Pro residues" evidence="5">
    <location>
        <begin position="24"/>
        <end position="37"/>
    </location>
</feature>
<dbReference type="AlphaFoldDB" id="A0A7L3YC86"/>
<dbReference type="EMBL" id="VZUG01043519">
    <property type="protein sequence ID" value="NXV98173.1"/>
    <property type="molecule type" value="Genomic_DNA"/>
</dbReference>
<dbReference type="PROSITE" id="PS01358">
    <property type="entry name" value="ZF_RANBP2_1"/>
    <property type="match status" value="1"/>
</dbReference>
<evidence type="ECO:0000259" key="6">
    <source>
        <dbReference type="PROSITE" id="PS50199"/>
    </source>
</evidence>
<keyword evidence="1" id="KW-0479">Metal-binding</keyword>